<keyword evidence="3" id="KW-1185">Reference proteome</keyword>
<accession>A0A515D7E7</accession>
<dbReference type="GO" id="GO:0015627">
    <property type="term" value="C:type II protein secretion system complex"/>
    <property type="evidence" value="ECO:0007669"/>
    <property type="project" value="InterPro"/>
</dbReference>
<dbReference type="KEGG" id="rhf:EUB48_02775"/>
<dbReference type="AlphaFoldDB" id="A0A515D7E7"/>
<protein>
    <submittedName>
        <fullName evidence="2">Type II secretion system protein M</fullName>
    </submittedName>
</protein>
<evidence type="ECO:0000256" key="1">
    <source>
        <dbReference type="SAM" id="Phobius"/>
    </source>
</evidence>
<evidence type="ECO:0000313" key="2">
    <source>
        <dbReference type="EMBL" id="QDL36344.1"/>
    </source>
</evidence>
<dbReference type="OrthoDB" id="8687363at2"/>
<proteinExistence type="predicted"/>
<feature type="transmembrane region" description="Helical" evidence="1">
    <location>
        <begin position="21"/>
        <end position="43"/>
    </location>
</feature>
<evidence type="ECO:0000313" key="3">
    <source>
        <dbReference type="Proteomes" id="UP000316798"/>
    </source>
</evidence>
<dbReference type="Pfam" id="PF04612">
    <property type="entry name" value="T2SSM"/>
    <property type="match status" value="1"/>
</dbReference>
<dbReference type="EMBL" id="CP035503">
    <property type="protein sequence ID" value="QDL36344.1"/>
    <property type="molecule type" value="Genomic_DNA"/>
</dbReference>
<dbReference type="InterPro" id="IPR007690">
    <property type="entry name" value="T2SS_GspM"/>
</dbReference>
<keyword evidence="1" id="KW-1133">Transmembrane helix</keyword>
<name>A0A515D7E7_9BURK</name>
<dbReference type="RefSeq" id="WP_142817517.1">
    <property type="nucleotide sequence ID" value="NZ_CP035503.1"/>
</dbReference>
<gene>
    <name evidence="2" type="ORF">EUB48_02775</name>
</gene>
<sequence>MKLAPAMQARWDALAARERTLVRGALVLVAAAVLWWLCLAPALQTVRTAGAQHRSLQGELEQMRSLQAQAQALQAQPRLGYDEAMRALQASVKALGSRAQLGVVGERATVTFKGVPADVLAPWLAQARVNARALPTDARLTRQGASTGTANWDGTVVLSLPSR</sequence>
<organism evidence="2 3">
    <name type="scientific">Rhodoferax sediminis</name>
    <dbReference type="NCBI Taxonomy" id="2509614"/>
    <lineage>
        <taxon>Bacteria</taxon>
        <taxon>Pseudomonadati</taxon>
        <taxon>Pseudomonadota</taxon>
        <taxon>Betaproteobacteria</taxon>
        <taxon>Burkholderiales</taxon>
        <taxon>Comamonadaceae</taxon>
        <taxon>Rhodoferax</taxon>
    </lineage>
</organism>
<keyword evidence="1" id="KW-0812">Transmembrane</keyword>
<dbReference type="Proteomes" id="UP000316798">
    <property type="component" value="Chromosome"/>
</dbReference>
<reference evidence="2 3" key="1">
    <citation type="submission" date="2019-01" db="EMBL/GenBank/DDBJ databases">
        <title>Genomic insights into a novel species Rhodoferax sp.</title>
        <authorList>
            <person name="Jin L."/>
        </authorList>
    </citation>
    <scope>NUCLEOTIDE SEQUENCE [LARGE SCALE GENOMIC DNA]</scope>
    <source>
        <strain evidence="2 3">CHu59-6-5</strain>
    </source>
</reference>
<dbReference type="GO" id="GO:0015628">
    <property type="term" value="P:protein secretion by the type II secretion system"/>
    <property type="evidence" value="ECO:0007669"/>
    <property type="project" value="InterPro"/>
</dbReference>
<keyword evidence="1" id="KW-0472">Membrane</keyword>